<gene>
    <name evidence="18" type="primary">recG</name>
    <name evidence="18" type="ORF">IFO71_04595</name>
</gene>
<dbReference type="AlphaFoldDB" id="A0AAW3ZJY1"/>
<dbReference type="Pfam" id="PF19833">
    <property type="entry name" value="RecG_dom3_C"/>
    <property type="match status" value="1"/>
</dbReference>
<evidence type="ECO:0000256" key="13">
    <source>
        <dbReference type="ARBA" id="ARBA00034808"/>
    </source>
</evidence>
<dbReference type="GO" id="GO:0003677">
    <property type="term" value="F:DNA binding"/>
    <property type="evidence" value="ECO:0007669"/>
    <property type="project" value="UniProtKB-KW"/>
</dbReference>
<dbReference type="InterPro" id="IPR011545">
    <property type="entry name" value="DEAD/DEAH_box_helicase_dom"/>
</dbReference>
<dbReference type="NCBIfam" id="NF008165">
    <property type="entry name" value="PRK10917.1-3"/>
    <property type="match status" value="1"/>
</dbReference>
<dbReference type="NCBIfam" id="NF008163">
    <property type="entry name" value="PRK10917.1-1"/>
    <property type="match status" value="1"/>
</dbReference>
<evidence type="ECO:0000256" key="8">
    <source>
        <dbReference type="ARBA" id="ARBA00023125"/>
    </source>
</evidence>
<dbReference type="SUPFAM" id="SSF50249">
    <property type="entry name" value="Nucleic acid-binding proteins"/>
    <property type="match status" value="1"/>
</dbReference>
<dbReference type="InterPro" id="IPR027417">
    <property type="entry name" value="P-loop_NTPase"/>
</dbReference>
<evidence type="ECO:0000259" key="17">
    <source>
        <dbReference type="PROSITE" id="PS51194"/>
    </source>
</evidence>
<evidence type="ECO:0000313" key="19">
    <source>
        <dbReference type="Proteomes" id="UP000613768"/>
    </source>
</evidence>
<keyword evidence="4 15" id="KW-0227">DNA damage</keyword>
<dbReference type="Gene3D" id="2.40.50.140">
    <property type="entry name" value="Nucleic acid-binding proteins"/>
    <property type="match status" value="1"/>
</dbReference>
<dbReference type="SMART" id="SM00490">
    <property type="entry name" value="HELICc"/>
    <property type="match status" value="1"/>
</dbReference>
<dbReference type="Pfam" id="PF17191">
    <property type="entry name" value="RecG_wedge"/>
    <property type="match status" value="1"/>
</dbReference>
<keyword evidence="6 15" id="KW-0347">Helicase</keyword>
<keyword evidence="11" id="KW-0413">Isomerase</keyword>
<dbReference type="NCBIfam" id="NF008168">
    <property type="entry name" value="PRK10917.2-2"/>
    <property type="match status" value="1"/>
</dbReference>
<evidence type="ECO:0000256" key="3">
    <source>
        <dbReference type="ARBA" id="ARBA00022741"/>
    </source>
</evidence>
<dbReference type="InterPro" id="IPR014001">
    <property type="entry name" value="Helicase_ATP-bd"/>
</dbReference>
<comment type="function">
    <text evidence="15">Plays a critical role in recombination and DNA repair. Helps process Holliday junction intermediates to mature products by catalyzing branch migration. Has replication fork regression activity, unwinds stalled or blocked replication forks to make a HJ that can be resolved. Has a DNA unwinding activity characteristic of a DNA helicase with 3'-5' polarity.</text>
</comment>
<evidence type="ECO:0000256" key="15">
    <source>
        <dbReference type="RuleBase" id="RU363016"/>
    </source>
</evidence>
<dbReference type="RefSeq" id="WP_192028364.1">
    <property type="nucleotide sequence ID" value="NZ_JACYTR010000006.1"/>
</dbReference>
<keyword evidence="19" id="KW-1185">Reference proteome</keyword>
<keyword evidence="5 15" id="KW-0378">Hydrolase</keyword>
<dbReference type="CDD" id="cd17992">
    <property type="entry name" value="DEXHc_RecG"/>
    <property type="match status" value="1"/>
</dbReference>
<dbReference type="Proteomes" id="UP000613768">
    <property type="component" value="Unassembled WGS sequence"/>
</dbReference>
<keyword evidence="7 15" id="KW-0067">ATP-binding</keyword>
<dbReference type="NCBIfam" id="TIGR00643">
    <property type="entry name" value="recG"/>
    <property type="match status" value="1"/>
</dbReference>
<dbReference type="GO" id="GO:0006310">
    <property type="term" value="P:DNA recombination"/>
    <property type="evidence" value="ECO:0007669"/>
    <property type="project" value="UniProtKB-UniRule"/>
</dbReference>
<dbReference type="InterPro" id="IPR033454">
    <property type="entry name" value="RecG_wedge"/>
</dbReference>
<organism evidence="18 19">
    <name type="scientific">Pseudomarimonas arenosa</name>
    <dbReference type="NCBI Taxonomy" id="2774145"/>
    <lineage>
        <taxon>Bacteria</taxon>
        <taxon>Pseudomonadati</taxon>
        <taxon>Pseudomonadota</taxon>
        <taxon>Gammaproteobacteria</taxon>
        <taxon>Lysobacterales</taxon>
        <taxon>Lysobacteraceae</taxon>
        <taxon>Pseudomarimonas</taxon>
    </lineage>
</organism>
<dbReference type="GO" id="GO:0016787">
    <property type="term" value="F:hydrolase activity"/>
    <property type="evidence" value="ECO:0007669"/>
    <property type="project" value="UniProtKB-KW"/>
</dbReference>
<dbReference type="GO" id="GO:0006281">
    <property type="term" value="P:DNA repair"/>
    <property type="evidence" value="ECO:0007669"/>
    <property type="project" value="UniProtKB-UniRule"/>
</dbReference>
<name>A0AAW3ZJY1_9GAMM</name>
<dbReference type="InterPro" id="IPR045562">
    <property type="entry name" value="RecG_dom3_C"/>
</dbReference>
<comment type="catalytic activity">
    <reaction evidence="14 15">
        <text>ATP + H2O = ADP + phosphate + H(+)</text>
        <dbReference type="Rhea" id="RHEA:13065"/>
        <dbReference type="ChEBI" id="CHEBI:15377"/>
        <dbReference type="ChEBI" id="CHEBI:15378"/>
        <dbReference type="ChEBI" id="CHEBI:30616"/>
        <dbReference type="ChEBI" id="CHEBI:43474"/>
        <dbReference type="ChEBI" id="CHEBI:456216"/>
        <dbReference type="EC" id="5.6.2.4"/>
    </reaction>
</comment>
<comment type="caution">
    <text evidence="18">The sequence shown here is derived from an EMBL/GenBank/DDBJ whole genome shotgun (WGS) entry which is preliminary data.</text>
</comment>
<dbReference type="SUPFAM" id="SSF52540">
    <property type="entry name" value="P-loop containing nucleoside triphosphate hydrolases"/>
    <property type="match status" value="2"/>
</dbReference>
<dbReference type="GO" id="GO:0043138">
    <property type="term" value="F:3'-5' DNA helicase activity"/>
    <property type="evidence" value="ECO:0007669"/>
    <property type="project" value="UniProtKB-EC"/>
</dbReference>
<evidence type="ECO:0000256" key="7">
    <source>
        <dbReference type="ARBA" id="ARBA00022840"/>
    </source>
</evidence>
<dbReference type="SMART" id="SM00487">
    <property type="entry name" value="DEXDc"/>
    <property type="match status" value="1"/>
</dbReference>
<comment type="catalytic activity">
    <reaction evidence="12 15">
        <text>Couples ATP hydrolysis with the unwinding of duplex DNA by translocating in the 3'-5' direction.</text>
        <dbReference type="EC" id="5.6.2.4"/>
    </reaction>
</comment>
<keyword evidence="9 15" id="KW-0233">DNA recombination</keyword>
<comment type="similarity">
    <text evidence="1 15">Belongs to the helicase family. RecG subfamily.</text>
</comment>
<dbReference type="GO" id="GO:0005524">
    <property type="term" value="F:ATP binding"/>
    <property type="evidence" value="ECO:0007669"/>
    <property type="project" value="UniProtKB-KW"/>
</dbReference>
<dbReference type="InterPro" id="IPR001650">
    <property type="entry name" value="Helicase_C-like"/>
</dbReference>
<dbReference type="PROSITE" id="PS51194">
    <property type="entry name" value="HELICASE_CTER"/>
    <property type="match status" value="1"/>
</dbReference>
<evidence type="ECO:0000256" key="4">
    <source>
        <dbReference type="ARBA" id="ARBA00022763"/>
    </source>
</evidence>
<dbReference type="Pfam" id="PF00270">
    <property type="entry name" value="DEAD"/>
    <property type="match status" value="1"/>
</dbReference>
<evidence type="ECO:0000256" key="1">
    <source>
        <dbReference type="ARBA" id="ARBA00007504"/>
    </source>
</evidence>
<keyword evidence="3 15" id="KW-0547">Nucleotide-binding</keyword>
<evidence type="ECO:0000256" key="5">
    <source>
        <dbReference type="ARBA" id="ARBA00022801"/>
    </source>
</evidence>
<evidence type="ECO:0000256" key="6">
    <source>
        <dbReference type="ARBA" id="ARBA00022806"/>
    </source>
</evidence>
<dbReference type="Gene3D" id="3.40.50.300">
    <property type="entry name" value="P-loop containing nucleotide triphosphate hydrolases"/>
    <property type="match status" value="2"/>
</dbReference>
<dbReference type="EMBL" id="JACYTR010000006">
    <property type="protein sequence ID" value="MBD8525014.1"/>
    <property type="molecule type" value="Genomic_DNA"/>
</dbReference>
<evidence type="ECO:0000256" key="12">
    <source>
        <dbReference type="ARBA" id="ARBA00034617"/>
    </source>
</evidence>
<evidence type="ECO:0000256" key="14">
    <source>
        <dbReference type="ARBA" id="ARBA00048988"/>
    </source>
</evidence>
<dbReference type="EC" id="5.6.2.4" evidence="13 15"/>
<keyword evidence="10 15" id="KW-0234">DNA repair</keyword>
<keyword evidence="8" id="KW-0238">DNA-binding</keyword>
<evidence type="ECO:0000256" key="10">
    <source>
        <dbReference type="ARBA" id="ARBA00023204"/>
    </source>
</evidence>
<dbReference type="InterPro" id="IPR004609">
    <property type="entry name" value="ATP-dep_DNA_helicase_RecG"/>
</dbReference>
<proteinExistence type="inferred from homology"/>
<accession>A0AAW3ZJY1</accession>
<evidence type="ECO:0000313" key="18">
    <source>
        <dbReference type="EMBL" id="MBD8525014.1"/>
    </source>
</evidence>
<protein>
    <recommendedName>
        <fullName evidence="2 15">ATP-dependent DNA helicase RecG</fullName>
        <ecNumber evidence="13 15">5.6.2.4</ecNumber>
    </recommendedName>
</protein>
<dbReference type="NCBIfam" id="NF008166">
    <property type="entry name" value="PRK10917.1-4"/>
    <property type="match status" value="1"/>
</dbReference>
<dbReference type="FunFam" id="3.40.50.300:FF:000391">
    <property type="entry name" value="ATP-dependent DNA helicase RecG"/>
    <property type="match status" value="1"/>
</dbReference>
<evidence type="ECO:0000256" key="2">
    <source>
        <dbReference type="ARBA" id="ARBA00017846"/>
    </source>
</evidence>
<dbReference type="PROSITE" id="PS51192">
    <property type="entry name" value="HELICASE_ATP_BIND_1"/>
    <property type="match status" value="1"/>
</dbReference>
<dbReference type="PANTHER" id="PTHR47964:SF1">
    <property type="entry name" value="ATP-DEPENDENT DNA HELICASE HOMOLOG RECG, CHLOROPLASTIC"/>
    <property type="match status" value="1"/>
</dbReference>
<dbReference type="Pfam" id="PF00271">
    <property type="entry name" value="Helicase_C"/>
    <property type="match status" value="1"/>
</dbReference>
<dbReference type="InterPro" id="IPR012340">
    <property type="entry name" value="NA-bd_OB-fold"/>
</dbReference>
<dbReference type="PANTHER" id="PTHR47964">
    <property type="entry name" value="ATP-DEPENDENT DNA HELICASE HOMOLOG RECG, CHLOROPLASTIC"/>
    <property type="match status" value="1"/>
</dbReference>
<evidence type="ECO:0000256" key="11">
    <source>
        <dbReference type="ARBA" id="ARBA00023235"/>
    </source>
</evidence>
<feature type="domain" description="Helicase ATP-binding" evidence="16">
    <location>
        <begin position="298"/>
        <end position="463"/>
    </location>
</feature>
<sequence>MASAKRGAPDLAGAGSALAAVETLKGVGAKLGESLRAAGIATVADLWFNLPLRYEDRTRLSAIRDLLAGQQAQVEGVVTAVERGFRFRPQLKVAIQDAAGDSLALRFFHFHGSQAQQFRVGRRIRVFGDPRPGLFGFEIVHPSYRFLADDESAGLNETLDPIYSSAKGVGVATMARLVQQALQYLPVHTEDLLPRPILLLAGVEADWSVERCLNTLHTPPAHVSLAELGAGRHPAQRRLIFEELLAHHLSLRRQRSELQAIGAIALKSRGKLRSALLSALPFELTAAQRRVLGEIDQDLRQARPMLRLLQGDVGSGKTVVAALAALQAIEAGAQVAIVAPTELLAEQHFRSLSNWLHQLGVEVAWLVGKITGKARGRVLQGILDGNVQLVVGTHAVMQSSVVFKRLALCVIDEQHRFGVHQRLALREKGPSKFEVPHQLVMTATPIPRTLAMTAYADLDVSRIDQLPPGRTPVRTVVVSNERRNEVIERIRENCQHGTQAYWVCTLIEESEEVQAQAAESAHAMLQAALPELRVGLIHGRLKPQPRSEIMAAFKAGEIDLLVATTVIEVGVDVPNASLMLIENAERLGLAQLHQLRGRVGRGSKESSCVLMYQSPLSSTARARLETMRETNDGFQIAERDLELRGPGEVLGTRQTGDMQFRIADLRRDADQLERVAAVADQLLTEYPDRVEPLVRRWIGAADRFANV</sequence>
<feature type="domain" description="Helicase C-terminal" evidence="17">
    <location>
        <begin position="486"/>
        <end position="642"/>
    </location>
</feature>
<evidence type="ECO:0000259" key="16">
    <source>
        <dbReference type="PROSITE" id="PS51192"/>
    </source>
</evidence>
<dbReference type="InterPro" id="IPR047112">
    <property type="entry name" value="RecG/Mfd"/>
</dbReference>
<dbReference type="CDD" id="cd04488">
    <property type="entry name" value="RecG_wedge_OBF"/>
    <property type="match status" value="1"/>
</dbReference>
<evidence type="ECO:0000256" key="9">
    <source>
        <dbReference type="ARBA" id="ARBA00023172"/>
    </source>
</evidence>
<reference evidence="18 19" key="1">
    <citation type="submission" date="2020-09" db="EMBL/GenBank/DDBJ databases">
        <title>Pseudoxanthomonas sp. CAU 1598 isolated from sand of Yaerae Beach.</title>
        <authorList>
            <person name="Kim W."/>
        </authorList>
    </citation>
    <scope>NUCLEOTIDE SEQUENCE [LARGE SCALE GENOMIC DNA]</scope>
    <source>
        <strain evidence="18 19">CAU 1598</strain>
    </source>
</reference>